<keyword evidence="2" id="KW-1185">Reference proteome</keyword>
<comment type="caution">
    <text evidence="1">The sequence shown here is derived from an EMBL/GenBank/DDBJ whole genome shotgun (WGS) entry which is preliminary data.</text>
</comment>
<evidence type="ECO:0000313" key="1">
    <source>
        <dbReference type="EMBL" id="KAG8625974.1"/>
    </source>
</evidence>
<sequence>MVFVDGPKIINKFRPHIPAVLHLAAQLFNLFAWTISKVHVAVDEEADLWTGILTLRRGLVGKSSVPAPVVLMPPDFSRLSQSTWLSDCTAVSSHMKSILYTCENGSGTSLSDAMKLLSKPNPSCTWPCIVVGSNSSCIPL</sequence>
<dbReference type="AlphaFoldDB" id="A0A8K0L042"/>
<dbReference type="EMBL" id="JAESVG020000007">
    <property type="protein sequence ID" value="KAG8625974.1"/>
    <property type="molecule type" value="Genomic_DNA"/>
</dbReference>
<protein>
    <submittedName>
        <fullName evidence="1">Uncharacterized protein</fullName>
    </submittedName>
</protein>
<gene>
    <name evidence="1" type="ORF">KVT40_006375</name>
</gene>
<dbReference type="OrthoDB" id="10446605at2759"/>
<evidence type="ECO:0000313" key="2">
    <source>
        <dbReference type="Proteomes" id="UP000809789"/>
    </source>
</evidence>
<proteinExistence type="predicted"/>
<organism evidence="1 2">
    <name type="scientific">Elsinoe batatas</name>
    <dbReference type="NCBI Taxonomy" id="2601811"/>
    <lineage>
        <taxon>Eukaryota</taxon>
        <taxon>Fungi</taxon>
        <taxon>Dikarya</taxon>
        <taxon>Ascomycota</taxon>
        <taxon>Pezizomycotina</taxon>
        <taxon>Dothideomycetes</taxon>
        <taxon>Dothideomycetidae</taxon>
        <taxon>Myriangiales</taxon>
        <taxon>Elsinoaceae</taxon>
        <taxon>Elsinoe</taxon>
    </lineage>
</organism>
<dbReference type="Proteomes" id="UP000809789">
    <property type="component" value="Unassembled WGS sequence"/>
</dbReference>
<reference evidence="1" key="1">
    <citation type="submission" date="2021-07" db="EMBL/GenBank/DDBJ databases">
        <title>Elsinoe batatas strain:CRI-CJ2 Genome sequencing and assembly.</title>
        <authorList>
            <person name="Huang L."/>
        </authorList>
    </citation>
    <scope>NUCLEOTIDE SEQUENCE</scope>
    <source>
        <strain evidence="1">CRI-CJ2</strain>
    </source>
</reference>
<name>A0A8K0L042_9PEZI</name>
<accession>A0A8K0L042</accession>